<protein>
    <submittedName>
        <fullName evidence="2">Uncharacterized protein</fullName>
    </submittedName>
</protein>
<name>A0A0A9HN99_ARUDO</name>
<reference evidence="2" key="1">
    <citation type="submission" date="2014-09" db="EMBL/GenBank/DDBJ databases">
        <authorList>
            <person name="Magalhaes I.L.F."/>
            <person name="Oliveira U."/>
            <person name="Santos F.R."/>
            <person name="Vidigal T.H.D.A."/>
            <person name="Brescovit A.D."/>
            <person name="Santos A.J."/>
        </authorList>
    </citation>
    <scope>NUCLEOTIDE SEQUENCE</scope>
    <source>
        <tissue evidence="2">Shoot tissue taken approximately 20 cm above the soil surface</tissue>
    </source>
</reference>
<evidence type="ECO:0000256" key="1">
    <source>
        <dbReference type="SAM" id="MobiDB-lite"/>
    </source>
</evidence>
<sequence>MGALRLLLRRSCLRIWGMLRRPALQRRAHPERGDHDVELPRHDGAAPGDAGQPWRGAGGPPDARLRGHQRRQEGERPPRAGPAHREVDQSAVQGHPAVAAGEPHRDRGRRRQARRLRRERGGGGQLPQRRARAGRAHHDVVLAGGEG</sequence>
<feature type="compositionally biased region" description="Basic and acidic residues" evidence="1">
    <location>
        <begin position="70"/>
        <end position="88"/>
    </location>
</feature>
<dbReference type="AlphaFoldDB" id="A0A0A9HN99"/>
<feature type="region of interest" description="Disordered" evidence="1">
    <location>
        <begin position="26"/>
        <end position="147"/>
    </location>
</feature>
<reference evidence="2" key="2">
    <citation type="journal article" date="2015" name="Data Brief">
        <title>Shoot transcriptome of the giant reed, Arundo donax.</title>
        <authorList>
            <person name="Barrero R.A."/>
            <person name="Guerrero F.D."/>
            <person name="Moolhuijzen P."/>
            <person name="Goolsby J.A."/>
            <person name="Tidwell J."/>
            <person name="Bellgard S.E."/>
            <person name="Bellgard M.I."/>
        </authorList>
    </citation>
    <scope>NUCLEOTIDE SEQUENCE</scope>
    <source>
        <tissue evidence="2">Shoot tissue taken approximately 20 cm above the soil surface</tissue>
    </source>
</reference>
<organism evidence="2">
    <name type="scientific">Arundo donax</name>
    <name type="common">Giant reed</name>
    <name type="synonym">Donax arundinaceus</name>
    <dbReference type="NCBI Taxonomy" id="35708"/>
    <lineage>
        <taxon>Eukaryota</taxon>
        <taxon>Viridiplantae</taxon>
        <taxon>Streptophyta</taxon>
        <taxon>Embryophyta</taxon>
        <taxon>Tracheophyta</taxon>
        <taxon>Spermatophyta</taxon>
        <taxon>Magnoliopsida</taxon>
        <taxon>Liliopsida</taxon>
        <taxon>Poales</taxon>
        <taxon>Poaceae</taxon>
        <taxon>PACMAD clade</taxon>
        <taxon>Arundinoideae</taxon>
        <taxon>Arundineae</taxon>
        <taxon>Arundo</taxon>
    </lineage>
</organism>
<feature type="compositionally biased region" description="Basic and acidic residues" evidence="1">
    <location>
        <begin position="28"/>
        <end position="44"/>
    </location>
</feature>
<proteinExistence type="predicted"/>
<dbReference type="EMBL" id="GBRH01160567">
    <property type="protein sequence ID" value="JAE37329.1"/>
    <property type="molecule type" value="Transcribed_RNA"/>
</dbReference>
<accession>A0A0A9HN99</accession>
<evidence type="ECO:0000313" key="2">
    <source>
        <dbReference type="EMBL" id="JAE37329.1"/>
    </source>
</evidence>
<feature type="compositionally biased region" description="Basic residues" evidence="1">
    <location>
        <begin position="106"/>
        <end position="118"/>
    </location>
</feature>